<accession>A0A5M9JHH3</accession>
<evidence type="ECO:0000313" key="2">
    <source>
        <dbReference type="EMBL" id="KAA8567409.1"/>
    </source>
</evidence>
<proteinExistence type="predicted"/>
<feature type="compositionally biased region" description="Polar residues" evidence="1">
    <location>
        <begin position="67"/>
        <end position="83"/>
    </location>
</feature>
<name>A0A5M9JHH3_MONFR</name>
<organism evidence="2 3">
    <name type="scientific">Monilinia fructicola</name>
    <name type="common">Brown rot fungus</name>
    <name type="synonym">Ciboria fructicola</name>
    <dbReference type="NCBI Taxonomy" id="38448"/>
    <lineage>
        <taxon>Eukaryota</taxon>
        <taxon>Fungi</taxon>
        <taxon>Dikarya</taxon>
        <taxon>Ascomycota</taxon>
        <taxon>Pezizomycotina</taxon>
        <taxon>Leotiomycetes</taxon>
        <taxon>Helotiales</taxon>
        <taxon>Sclerotiniaceae</taxon>
        <taxon>Monilinia</taxon>
    </lineage>
</organism>
<evidence type="ECO:0000313" key="3">
    <source>
        <dbReference type="Proteomes" id="UP000322873"/>
    </source>
</evidence>
<gene>
    <name evidence="2" type="ORF">EYC84_010428</name>
</gene>
<dbReference type="AlphaFoldDB" id="A0A5M9JHH3"/>
<sequence>MIGYVLSKICKIVSSKQWEDMTRKRECNEESRKYVLSNQFSQTIDLILLLSLIEEEKKIFRIDPRYNGQSQSPKSSPAPTFNRTTTTLLGRKVDQYPSDGLLVSSDECK</sequence>
<evidence type="ECO:0000256" key="1">
    <source>
        <dbReference type="SAM" id="MobiDB-lite"/>
    </source>
</evidence>
<comment type="caution">
    <text evidence="2">The sequence shown here is derived from an EMBL/GenBank/DDBJ whole genome shotgun (WGS) entry which is preliminary data.</text>
</comment>
<protein>
    <submittedName>
        <fullName evidence="2">Uncharacterized protein</fullName>
    </submittedName>
</protein>
<keyword evidence="3" id="KW-1185">Reference proteome</keyword>
<dbReference type="EMBL" id="VICG01000011">
    <property type="protein sequence ID" value="KAA8567409.1"/>
    <property type="molecule type" value="Genomic_DNA"/>
</dbReference>
<feature type="region of interest" description="Disordered" evidence="1">
    <location>
        <begin position="64"/>
        <end position="83"/>
    </location>
</feature>
<reference evidence="2 3" key="1">
    <citation type="submission" date="2019-06" db="EMBL/GenBank/DDBJ databases">
        <title>Genome Sequence of the Brown Rot Fungal Pathogen Monilinia fructicola.</title>
        <authorList>
            <person name="De Miccolis Angelini R.M."/>
            <person name="Landi L."/>
            <person name="Abate D."/>
            <person name="Pollastro S."/>
            <person name="Romanazzi G."/>
            <person name="Faretra F."/>
        </authorList>
    </citation>
    <scope>NUCLEOTIDE SEQUENCE [LARGE SCALE GENOMIC DNA]</scope>
    <source>
        <strain evidence="2 3">Mfrc123</strain>
    </source>
</reference>
<dbReference type="Proteomes" id="UP000322873">
    <property type="component" value="Unassembled WGS sequence"/>
</dbReference>